<name>V6SK36_9FLAO</name>
<keyword evidence="4" id="KW-1185">Reference proteome</keyword>
<dbReference type="Proteomes" id="UP000030149">
    <property type="component" value="Unassembled WGS sequence"/>
</dbReference>
<evidence type="ECO:0000256" key="1">
    <source>
        <dbReference type="ARBA" id="ARBA00022729"/>
    </source>
</evidence>
<dbReference type="RefSeq" id="WP_023572346.1">
    <property type="nucleotide sequence ID" value="NZ_AVCS01000004.1"/>
</dbReference>
<gene>
    <name evidence="3" type="ORF">Q767_03610</name>
</gene>
<comment type="caution">
    <text evidence="3">The sequence shown here is derived from an EMBL/GenBank/DDBJ whole genome shotgun (WGS) entry which is preliminary data.</text>
</comment>
<dbReference type="InterPro" id="IPR027385">
    <property type="entry name" value="Beta-barrel_OMP"/>
</dbReference>
<protein>
    <recommendedName>
        <fullName evidence="2">Outer membrane protein beta-barrel domain-containing protein</fullName>
    </recommendedName>
</protein>
<dbReference type="STRING" id="1107311.Q767_03610"/>
<feature type="domain" description="Outer membrane protein beta-barrel" evidence="2">
    <location>
        <begin position="6"/>
        <end position="193"/>
    </location>
</feature>
<keyword evidence="1" id="KW-0732">Signal</keyword>
<dbReference type="InterPro" id="IPR011250">
    <property type="entry name" value="OMP/PagP_B-barrel"/>
</dbReference>
<reference evidence="4" key="1">
    <citation type="submission" date="2013-09" db="EMBL/GenBank/DDBJ databases">
        <authorList>
            <person name="Zeng Z."/>
            <person name="Chen C."/>
        </authorList>
    </citation>
    <scope>NUCLEOTIDE SEQUENCE [LARGE SCALE GENOMIC DNA]</scope>
    <source>
        <strain evidence="4">DK69</strain>
    </source>
</reference>
<evidence type="ECO:0000259" key="2">
    <source>
        <dbReference type="Pfam" id="PF13505"/>
    </source>
</evidence>
<dbReference type="PATRIC" id="fig|1107311.3.peg.285"/>
<dbReference type="AlphaFoldDB" id="V6SK36"/>
<accession>V6SK36</accession>
<dbReference type="OrthoDB" id="1094316at2"/>
<dbReference type="eggNOG" id="COG3047">
    <property type="taxonomic scope" value="Bacteria"/>
</dbReference>
<evidence type="ECO:0000313" key="4">
    <source>
        <dbReference type="Proteomes" id="UP000030149"/>
    </source>
</evidence>
<reference evidence="3 4" key="2">
    <citation type="journal article" date="2015" name="Stand. Genomic Sci.">
        <title>High quality draft genomic sequence of Flavobacterium enshiense DK69(T) and comparison among Flavobacterium genomes.</title>
        <authorList>
            <person name="Zeng Z."/>
            <person name="Chen C."/>
            <person name="Du H."/>
            <person name="Wang G."/>
            <person name="Li M."/>
        </authorList>
    </citation>
    <scope>NUCLEOTIDE SEQUENCE [LARGE SCALE GENOMIC DNA]</scope>
    <source>
        <strain evidence="3 4">DK69</strain>
    </source>
</reference>
<dbReference type="Pfam" id="PF13505">
    <property type="entry name" value="OMP_b-brl"/>
    <property type="match status" value="1"/>
</dbReference>
<proteinExistence type="predicted"/>
<dbReference type="EMBL" id="JRLZ01000003">
    <property type="protein sequence ID" value="KGO96803.1"/>
    <property type="molecule type" value="Genomic_DNA"/>
</dbReference>
<sequence length="193" mass="21868">MKKIFFTLLVFGCLSTSITYSQSKKHVYILEYSVGLGTDFIDNASFRGIGFEYRNMIKPNIGVGVGFGYNFFYEEKDYDTYTNGNESFSGKQFRYLHNIPMIVAGDYYFKPNEKINPFVGFGIGGNYIFKRTEMGVFLIDDEAFQFAMRPEVGAIFQAGPNANISFTAKYLIGTDADDIDAVNYFALNIGYVF</sequence>
<organism evidence="3 4">
    <name type="scientific">Flavobacterium enshiense DK69</name>
    <dbReference type="NCBI Taxonomy" id="1107311"/>
    <lineage>
        <taxon>Bacteria</taxon>
        <taxon>Pseudomonadati</taxon>
        <taxon>Bacteroidota</taxon>
        <taxon>Flavobacteriia</taxon>
        <taxon>Flavobacteriales</taxon>
        <taxon>Flavobacteriaceae</taxon>
        <taxon>Flavobacterium</taxon>
    </lineage>
</organism>
<dbReference type="SUPFAM" id="SSF56925">
    <property type="entry name" value="OMPA-like"/>
    <property type="match status" value="1"/>
</dbReference>
<dbReference type="Gene3D" id="2.40.160.20">
    <property type="match status" value="1"/>
</dbReference>
<evidence type="ECO:0000313" key="3">
    <source>
        <dbReference type="EMBL" id="KGO96803.1"/>
    </source>
</evidence>